<evidence type="ECO:0000259" key="4">
    <source>
        <dbReference type="Pfam" id="PF12802"/>
    </source>
</evidence>
<organism evidence="5 6">
    <name type="scientific">Flexivirga aerilata</name>
    <dbReference type="NCBI Taxonomy" id="1656889"/>
    <lineage>
        <taxon>Bacteria</taxon>
        <taxon>Bacillati</taxon>
        <taxon>Actinomycetota</taxon>
        <taxon>Actinomycetes</taxon>
        <taxon>Micrococcales</taxon>
        <taxon>Dermacoccaceae</taxon>
        <taxon>Flexivirga</taxon>
    </lineage>
</organism>
<sequence length="160" mass="17704">MPPRSRRTPAPAAARRAFVETLGDELTRAGMNRMAARVFAALVSTDEGRLTAADLQESLHASAGAISGAVRYLEQVHMVERSRPLGSRRDEFSVADDIWYEGLLHRGSVVDRWHEVMADGAVQLGADTPAGERLAQMADFFAFLQVELPALLEKWRSQRD</sequence>
<dbReference type="EMBL" id="JABENB010000001">
    <property type="protein sequence ID" value="NNG38775.1"/>
    <property type="molecule type" value="Genomic_DNA"/>
</dbReference>
<evidence type="ECO:0000313" key="6">
    <source>
        <dbReference type="Proteomes" id="UP000557772"/>
    </source>
</evidence>
<gene>
    <name evidence="5" type="ORF">HJ588_05740</name>
</gene>
<evidence type="ECO:0000256" key="2">
    <source>
        <dbReference type="ARBA" id="ARBA00023125"/>
    </source>
</evidence>
<dbReference type="AlphaFoldDB" id="A0A849AE56"/>
<keyword evidence="1" id="KW-0805">Transcription regulation</keyword>
<evidence type="ECO:0000313" key="5">
    <source>
        <dbReference type="EMBL" id="NNG38775.1"/>
    </source>
</evidence>
<keyword evidence="2" id="KW-0238">DNA-binding</keyword>
<dbReference type="Gene3D" id="1.10.10.10">
    <property type="entry name" value="Winged helix-like DNA-binding domain superfamily/Winged helix DNA-binding domain"/>
    <property type="match status" value="1"/>
</dbReference>
<dbReference type="Gene3D" id="1.10.287.160">
    <property type="entry name" value="HR1 repeat"/>
    <property type="match status" value="1"/>
</dbReference>
<dbReference type="InterPro" id="IPR000835">
    <property type="entry name" value="HTH_MarR-typ"/>
</dbReference>
<keyword evidence="3" id="KW-0804">Transcription</keyword>
<protein>
    <submittedName>
        <fullName evidence="5">MarR family transcriptional regulator</fullName>
    </submittedName>
</protein>
<dbReference type="Pfam" id="PF12802">
    <property type="entry name" value="MarR_2"/>
    <property type="match status" value="1"/>
</dbReference>
<dbReference type="InterPro" id="IPR036388">
    <property type="entry name" value="WH-like_DNA-bd_sf"/>
</dbReference>
<dbReference type="PANTHER" id="PTHR38465:SF2">
    <property type="entry name" value="HTH-TYPE TRANSCRIPTIONAL REGULATOR MMPR5"/>
    <property type="match status" value="1"/>
</dbReference>
<dbReference type="RefSeq" id="WP_171152919.1">
    <property type="nucleotide sequence ID" value="NZ_JABENB010000001.1"/>
</dbReference>
<reference evidence="5 6" key="1">
    <citation type="submission" date="2020-05" db="EMBL/GenBank/DDBJ databases">
        <title>Flexivirga sp. ID2601S isolated from air conditioner.</title>
        <authorList>
            <person name="Kim D.H."/>
        </authorList>
    </citation>
    <scope>NUCLEOTIDE SEQUENCE [LARGE SCALE GENOMIC DNA]</scope>
    <source>
        <strain evidence="5 6">ID2601S</strain>
    </source>
</reference>
<evidence type="ECO:0000256" key="1">
    <source>
        <dbReference type="ARBA" id="ARBA00023015"/>
    </source>
</evidence>
<keyword evidence="6" id="KW-1185">Reference proteome</keyword>
<evidence type="ECO:0000256" key="3">
    <source>
        <dbReference type="ARBA" id="ARBA00023163"/>
    </source>
</evidence>
<dbReference type="GO" id="GO:0003677">
    <property type="term" value="F:DNA binding"/>
    <property type="evidence" value="ECO:0007669"/>
    <property type="project" value="UniProtKB-KW"/>
</dbReference>
<dbReference type="GO" id="GO:0003700">
    <property type="term" value="F:DNA-binding transcription factor activity"/>
    <property type="evidence" value="ECO:0007669"/>
    <property type="project" value="InterPro"/>
</dbReference>
<feature type="domain" description="HTH marR-type" evidence="4">
    <location>
        <begin position="30"/>
        <end position="89"/>
    </location>
</feature>
<name>A0A849AE56_9MICO</name>
<dbReference type="Proteomes" id="UP000557772">
    <property type="component" value="Unassembled WGS sequence"/>
</dbReference>
<comment type="caution">
    <text evidence="5">The sequence shown here is derived from an EMBL/GenBank/DDBJ whole genome shotgun (WGS) entry which is preliminary data.</text>
</comment>
<dbReference type="InterPro" id="IPR052362">
    <property type="entry name" value="HTH-GbsR_regulator"/>
</dbReference>
<proteinExistence type="predicted"/>
<dbReference type="InterPro" id="IPR036390">
    <property type="entry name" value="WH_DNA-bd_sf"/>
</dbReference>
<dbReference type="PANTHER" id="PTHR38465">
    <property type="entry name" value="HTH-TYPE TRANSCRIPTIONAL REGULATOR MJ1563-RELATED"/>
    <property type="match status" value="1"/>
</dbReference>
<dbReference type="SUPFAM" id="SSF46785">
    <property type="entry name" value="Winged helix' DNA-binding domain"/>
    <property type="match status" value="1"/>
</dbReference>
<accession>A0A849AE56</accession>